<dbReference type="Proteomes" id="UP000276417">
    <property type="component" value="Chromosome 2"/>
</dbReference>
<dbReference type="RefSeq" id="WP_124873407.1">
    <property type="nucleotide sequence ID" value="NZ_CP034184.1"/>
</dbReference>
<dbReference type="KEGG" id="dph:EHF33_14345"/>
<evidence type="ECO:0000313" key="1">
    <source>
        <dbReference type="EMBL" id="AZI44092.1"/>
    </source>
</evidence>
<accession>A0A3G8YFM4</accession>
<keyword evidence="2" id="KW-1185">Reference proteome</keyword>
<proteinExistence type="predicted"/>
<evidence type="ECO:0000313" key="2">
    <source>
        <dbReference type="Proteomes" id="UP000276417"/>
    </source>
</evidence>
<protein>
    <submittedName>
        <fullName evidence="1">Uncharacterized protein</fullName>
    </submittedName>
</protein>
<dbReference type="EMBL" id="CP034184">
    <property type="protein sequence ID" value="AZI44092.1"/>
    <property type="molecule type" value="Genomic_DNA"/>
</dbReference>
<dbReference type="AlphaFoldDB" id="A0A3G8YFM4"/>
<sequence length="64" mass="6854">MNQRRLFVTVLKISSELLYLNSIGNRFLDVADALFSKSGSFAPALITTQQKQAAVEGPAAVKAG</sequence>
<reference evidence="1 2" key="1">
    <citation type="submission" date="2018-11" db="EMBL/GenBank/DDBJ databases">
        <title>Deinococcus shelandsis sp. nov., isolated from South Shetland Islands soil of Antarctica.</title>
        <authorList>
            <person name="Tian J."/>
        </authorList>
    </citation>
    <scope>NUCLEOTIDE SEQUENCE [LARGE SCALE GENOMIC DNA]</scope>
    <source>
        <strain evidence="1 2">S14-83T</strain>
    </source>
</reference>
<organism evidence="1 2">
    <name type="scientific">Deinococcus psychrotolerans</name>
    <dbReference type="NCBI Taxonomy" id="2489213"/>
    <lineage>
        <taxon>Bacteria</taxon>
        <taxon>Thermotogati</taxon>
        <taxon>Deinococcota</taxon>
        <taxon>Deinococci</taxon>
        <taxon>Deinococcales</taxon>
        <taxon>Deinococcaceae</taxon>
        <taxon>Deinococcus</taxon>
    </lineage>
</organism>
<name>A0A3G8YFM4_9DEIO</name>
<gene>
    <name evidence="1" type="ORF">EHF33_14345</name>
</gene>